<protein>
    <submittedName>
        <fullName evidence="1">Uncharacterized protein</fullName>
    </submittedName>
</protein>
<proteinExistence type="predicted"/>
<dbReference type="EMBL" id="CP039355">
    <property type="protein sequence ID" value="QCE15634.1"/>
    <property type="molecule type" value="Genomic_DNA"/>
</dbReference>
<sequence length="155" mass="17273">MNLQLVYKKWDEASLSPNELTPGLEEVGWGLVLVCTVGVQPFSSLSPNELRPGLEEVGWDLVLNMCRGLGFLKRGFGFCGAVSRTRRTEVCVCGKGFVGRRFREEVEQRCVCVQEGFCAEEVECSVMSGEWWGRVCGQLWGSGGAVEEIVFRKQK</sequence>
<keyword evidence="2" id="KW-1185">Reference proteome</keyword>
<organism evidence="1 2">
    <name type="scientific">Vigna unguiculata</name>
    <name type="common">Cowpea</name>
    <dbReference type="NCBI Taxonomy" id="3917"/>
    <lineage>
        <taxon>Eukaryota</taxon>
        <taxon>Viridiplantae</taxon>
        <taxon>Streptophyta</taxon>
        <taxon>Embryophyta</taxon>
        <taxon>Tracheophyta</taxon>
        <taxon>Spermatophyta</taxon>
        <taxon>Magnoliopsida</taxon>
        <taxon>eudicotyledons</taxon>
        <taxon>Gunneridae</taxon>
        <taxon>Pentapetalae</taxon>
        <taxon>rosids</taxon>
        <taxon>fabids</taxon>
        <taxon>Fabales</taxon>
        <taxon>Fabaceae</taxon>
        <taxon>Papilionoideae</taxon>
        <taxon>50 kb inversion clade</taxon>
        <taxon>NPAAA clade</taxon>
        <taxon>indigoferoid/millettioid clade</taxon>
        <taxon>Phaseoleae</taxon>
        <taxon>Vigna</taxon>
    </lineage>
</organism>
<dbReference type="Proteomes" id="UP000501690">
    <property type="component" value="Linkage Group LG11"/>
</dbReference>
<name>A0A4D6NSH9_VIGUN</name>
<accession>A0A4D6NSH9</accession>
<gene>
    <name evidence="1" type="ORF">DEO72_LG11g2646</name>
</gene>
<evidence type="ECO:0000313" key="2">
    <source>
        <dbReference type="Proteomes" id="UP000501690"/>
    </source>
</evidence>
<reference evidence="1 2" key="1">
    <citation type="submission" date="2019-04" db="EMBL/GenBank/DDBJ databases">
        <title>An improved genome assembly and genetic linkage map for asparagus bean, Vigna unguiculata ssp. sesquipedialis.</title>
        <authorList>
            <person name="Xia Q."/>
            <person name="Zhang R."/>
            <person name="Dong Y."/>
        </authorList>
    </citation>
    <scope>NUCLEOTIDE SEQUENCE [LARGE SCALE GENOMIC DNA]</scope>
    <source>
        <tissue evidence="1">Leaf</tissue>
    </source>
</reference>
<evidence type="ECO:0000313" key="1">
    <source>
        <dbReference type="EMBL" id="QCE15634.1"/>
    </source>
</evidence>
<dbReference type="AlphaFoldDB" id="A0A4D6NSH9"/>